<evidence type="ECO:0000259" key="3">
    <source>
        <dbReference type="PROSITE" id="PS51667"/>
    </source>
</evidence>
<dbReference type="PANTHER" id="PTHR34122">
    <property type="entry name" value="EXPRESSED PROTEIN-RELATED"/>
    <property type="match status" value="1"/>
</dbReference>
<keyword evidence="1" id="KW-0539">Nucleus</keyword>
<gene>
    <name evidence="4" type="ORF">QJS10_CPB19g01630</name>
</gene>
<dbReference type="AlphaFoldDB" id="A0AAV9CDU5"/>
<evidence type="ECO:0000313" key="4">
    <source>
        <dbReference type="EMBL" id="KAK1287218.1"/>
    </source>
</evidence>
<protein>
    <recommendedName>
        <fullName evidence="3">WRC domain-containing protein</fullName>
    </recommendedName>
</protein>
<comment type="caution">
    <text evidence="4">The sequence shown here is derived from an EMBL/GenBank/DDBJ whole genome shotgun (WGS) entry which is preliminary data.</text>
</comment>
<dbReference type="Pfam" id="PF08879">
    <property type="entry name" value="WRC"/>
    <property type="match status" value="1"/>
</dbReference>
<reference evidence="4" key="2">
    <citation type="submission" date="2023-06" db="EMBL/GenBank/DDBJ databases">
        <authorList>
            <person name="Ma L."/>
            <person name="Liu K.-W."/>
            <person name="Li Z."/>
            <person name="Hsiao Y.-Y."/>
            <person name="Qi Y."/>
            <person name="Fu T."/>
            <person name="Tang G."/>
            <person name="Zhang D."/>
            <person name="Sun W.-H."/>
            <person name="Liu D.-K."/>
            <person name="Li Y."/>
            <person name="Chen G.-Z."/>
            <person name="Liu X.-D."/>
            <person name="Liao X.-Y."/>
            <person name="Jiang Y.-T."/>
            <person name="Yu X."/>
            <person name="Hao Y."/>
            <person name="Huang J."/>
            <person name="Zhao X.-W."/>
            <person name="Ke S."/>
            <person name="Chen Y.-Y."/>
            <person name="Wu W.-L."/>
            <person name="Hsu J.-L."/>
            <person name="Lin Y.-F."/>
            <person name="Huang M.-D."/>
            <person name="Li C.-Y."/>
            <person name="Huang L."/>
            <person name="Wang Z.-W."/>
            <person name="Zhao X."/>
            <person name="Zhong W.-Y."/>
            <person name="Peng D.-H."/>
            <person name="Ahmad S."/>
            <person name="Lan S."/>
            <person name="Zhang J.-S."/>
            <person name="Tsai W.-C."/>
            <person name="Van De Peer Y."/>
            <person name="Liu Z.-J."/>
        </authorList>
    </citation>
    <scope>NUCLEOTIDE SEQUENCE</scope>
    <source>
        <strain evidence="4">CP</strain>
        <tissue evidence="4">Leaves</tissue>
    </source>
</reference>
<evidence type="ECO:0000256" key="2">
    <source>
        <dbReference type="PROSITE-ProRule" id="PRU01002"/>
    </source>
</evidence>
<dbReference type="InterPro" id="IPR014977">
    <property type="entry name" value="WRC_dom"/>
</dbReference>
<proteinExistence type="predicted"/>
<name>A0AAV9CDU5_ACOCL</name>
<organism evidence="4 5">
    <name type="scientific">Acorus calamus</name>
    <name type="common">Sweet flag</name>
    <dbReference type="NCBI Taxonomy" id="4465"/>
    <lineage>
        <taxon>Eukaryota</taxon>
        <taxon>Viridiplantae</taxon>
        <taxon>Streptophyta</taxon>
        <taxon>Embryophyta</taxon>
        <taxon>Tracheophyta</taxon>
        <taxon>Spermatophyta</taxon>
        <taxon>Magnoliopsida</taxon>
        <taxon>Liliopsida</taxon>
        <taxon>Acoraceae</taxon>
        <taxon>Acorus</taxon>
    </lineage>
</organism>
<dbReference type="PROSITE" id="PS51667">
    <property type="entry name" value="WRC"/>
    <property type="match status" value="1"/>
</dbReference>
<sequence>MQYHRRRLNRSVPSVGEEKEERISCNNNFQYVKKWNDPEVIVAANTLLNMQSSSQLPSCDNQDGDKVRDEASIHIGTKNDILPNPIGSESRCTRVNGRGWRCQRLAYDGFSLCSHHQLGGRIRNAERARMRRIGLDAAEVVGKRKKDKNKK</sequence>
<keyword evidence="5" id="KW-1185">Reference proteome</keyword>
<dbReference type="EMBL" id="JAUJYO010000019">
    <property type="protein sequence ID" value="KAK1287218.1"/>
    <property type="molecule type" value="Genomic_DNA"/>
</dbReference>
<accession>A0AAV9CDU5</accession>
<dbReference type="PANTHER" id="PTHR34122:SF4">
    <property type="entry name" value="WRC DOMAIN-CONTAINING PROTEIN"/>
    <property type="match status" value="1"/>
</dbReference>
<evidence type="ECO:0000313" key="5">
    <source>
        <dbReference type="Proteomes" id="UP001180020"/>
    </source>
</evidence>
<comment type="caution">
    <text evidence="2">Lacks conserved residue(s) required for the propagation of feature annotation.</text>
</comment>
<feature type="domain" description="WRC" evidence="3">
    <location>
        <begin position="86"/>
        <end position="130"/>
    </location>
</feature>
<dbReference type="Proteomes" id="UP001180020">
    <property type="component" value="Unassembled WGS sequence"/>
</dbReference>
<evidence type="ECO:0000256" key="1">
    <source>
        <dbReference type="ARBA" id="ARBA00023242"/>
    </source>
</evidence>
<reference evidence="4" key="1">
    <citation type="journal article" date="2023" name="Nat. Commun.">
        <title>Diploid and tetraploid genomes of Acorus and the evolution of monocots.</title>
        <authorList>
            <person name="Ma L."/>
            <person name="Liu K.W."/>
            <person name="Li Z."/>
            <person name="Hsiao Y.Y."/>
            <person name="Qi Y."/>
            <person name="Fu T."/>
            <person name="Tang G.D."/>
            <person name="Zhang D."/>
            <person name="Sun W.H."/>
            <person name="Liu D.K."/>
            <person name="Li Y."/>
            <person name="Chen G.Z."/>
            <person name="Liu X.D."/>
            <person name="Liao X.Y."/>
            <person name="Jiang Y.T."/>
            <person name="Yu X."/>
            <person name="Hao Y."/>
            <person name="Huang J."/>
            <person name="Zhao X.W."/>
            <person name="Ke S."/>
            <person name="Chen Y.Y."/>
            <person name="Wu W.L."/>
            <person name="Hsu J.L."/>
            <person name="Lin Y.F."/>
            <person name="Huang M.D."/>
            <person name="Li C.Y."/>
            <person name="Huang L."/>
            <person name="Wang Z.W."/>
            <person name="Zhao X."/>
            <person name="Zhong W.Y."/>
            <person name="Peng D.H."/>
            <person name="Ahmad S."/>
            <person name="Lan S."/>
            <person name="Zhang J.S."/>
            <person name="Tsai W.C."/>
            <person name="Van de Peer Y."/>
            <person name="Liu Z.J."/>
        </authorList>
    </citation>
    <scope>NUCLEOTIDE SEQUENCE</scope>
    <source>
        <strain evidence="4">CP</strain>
    </source>
</reference>